<dbReference type="InParanoid" id="D8TIS6"/>
<dbReference type="STRING" id="3068.D8TIS6"/>
<feature type="signal peptide" evidence="9">
    <location>
        <begin position="1"/>
        <end position="22"/>
    </location>
</feature>
<evidence type="ECO:0000256" key="6">
    <source>
        <dbReference type="ARBA" id="ARBA00023136"/>
    </source>
</evidence>
<evidence type="ECO:0000313" key="11">
    <source>
        <dbReference type="Proteomes" id="UP000001058"/>
    </source>
</evidence>
<dbReference type="GeneID" id="9622271"/>
<evidence type="ECO:0000256" key="2">
    <source>
        <dbReference type="ARBA" id="ARBA00004141"/>
    </source>
</evidence>
<keyword evidence="5 7" id="KW-1133">Transmembrane helix</keyword>
<gene>
    <name evidence="10" type="ORF">VOLCADRAFT_115862</name>
</gene>
<proteinExistence type="inferred from homology"/>
<comment type="subcellular location">
    <subcellularLocation>
        <location evidence="2 7">Membrane</location>
        <topology evidence="2 7">Multi-pass membrane protein</topology>
    </subcellularLocation>
</comment>
<keyword evidence="6 7" id="KW-0472">Membrane</keyword>
<keyword evidence="7" id="KW-0813">Transport</keyword>
<organism evidence="11">
    <name type="scientific">Volvox carteri f. nagariensis</name>
    <dbReference type="NCBI Taxonomy" id="3068"/>
    <lineage>
        <taxon>Eukaryota</taxon>
        <taxon>Viridiplantae</taxon>
        <taxon>Chlorophyta</taxon>
        <taxon>core chlorophytes</taxon>
        <taxon>Chlorophyceae</taxon>
        <taxon>CS clade</taxon>
        <taxon>Chlamydomonadales</taxon>
        <taxon>Volvocaceae</taxon>
        <taxon>Volvox</taxon>
    </lineage>
</organism>
<sequence length="272" mass="29340">NYLVILVLSFIVCFLRNPSALASLALVVLGVSCCNDPFATGLNDTLLHSLRKVAPRLVARARAKAGSDGVVGLHKRRRVYIVLLPRSLVAVGLVSGGLVAVYWSHALLTLSWAILLGLGLPLLHASFRLPNLKAKIASAREEFRAVWMLRETKSSSAGKKEPSRGKQGVRKGDKEMGTRLFQPQAAGPRDEVTTRDRTFSVGARLPSTNLPVAFAMAKSPSTRARASSLRFFTSSLWTFMAVAKLSVRCDGVGSACGASGVDTKMRVPRQLK</sequence>
<dbReference type="Proteomes" id="UP000001058">
    <property type="component" value="Unassembled WGS sequence"/>
</dbReference>
<accession>D8TIS6</accession>
<evidence type="ECO:0000256" key="1">
    <source>
        <dbReference type="ARBA" id="ARBA00002501"/>
    </source>
</evidence>
<comment type="similarity">
    <text evidence="3 7">Belongs to the PRA1 family.</text>
</comment>
<keyword evidence="11" id="KW-1185">Reference proteome</keyword>
<evidence type="ECO:0000256" key="7">
    <source>
        <dbReference type="RuleBase" id="RU363107"/>
    </source>
</evidence>
<comment type="caution">
    <text evidence="7">Lacks conserved residue(s) required for the propagation of feature annotation.</text>
</comment>
<feature type="region of interest" description="Disordered" evidence="8">
    <location>
        <begin position="154"/>
        <end position="193"/>
    </location>
</feature>
<dbReference type="GO" id="GO:0016192">
    <property type="term" value="P:vesicle-mediated transport"/>
    <property type="evidence" value="ECO:0007669"/>
    <property type="project" value="UniProtKB-ARBA"/>
</dbReference>
<dbReference type="GO" id="GO:0016020">
    <property type="term" value="C:membrane"/>
    <property type="evidence" value="ECO:0007669"/>
    <property type="project" value="UniProtKB-SubCell"/>
</dbReference>
<evidence type="ECO:0000256" key="4">
    <source>
        <dbReference type="ARBA" id="ARBA00022692"/>
    </source>
</evidence>
<dbReference type="RefSeq" id="XP_002945943.1">
    <property type="nucleotide sequence ID" value="XM_002945897.1"/>
</dbReference>
<feature type="compositionally biased region" description="Basic and acidic residues" evidence="8">
    <location>
        <begin position="154"/>
        <end position="177"/>
    </location>
</feature>
<dbReference type="PANTHER" id="PTHR12859:SF0">
    <property type="entry name" value="PRA1 FAMILY PROTEIN"/>
    <property type="match status" value="1"/>
</dbReference>
<dbReference type="PANTHER" id="PTHR12859">
    <property type="entry name" value="PRA1 PROTEIN"/>
    <property type="match status" value="1"/>
</dbReference>
<dbReference type="GO" id="GO:0005783">
    <property type="term" value="C:endoplasmic reticulum"/>
    <property type="evidence" value="ECO:0007669"/>
    <property type="project" value="UniProtKB-ARBA"/>
</dbReference>
<dbReference type="InterPro" id="IPR004895">
    <property type="entry name" value="Prenylated_rab_accept_PRA1"/>
</dbReference>
<dbReference type="KEGG" id="vcn:VOLCADRAFT_115862"/>
<evidence type="ECO:0000313" key="10">
    <source>
        <dbReference type="EMBL" id="EFJ52938.1"/>
    </source>
</evidence>
<comment type="function">
    <text evidence="1 7">May be involved in both secretory and endocytic intracellular trafficking in the endosomal/prevacuolar compartments.</text>
</comment>
<name>D8TIS6_VOLCA</name>
<dbReference type="FunCoup" id="D8TIS6">
    <property type="interactions" value="1263"/>
</dbReference>
<feature type="chain" id="PRO_5003123613" description="PRA1 family protein" evidence="9">
    <location>
        <begin position="23"/>
        <end position="272"/>
    </location>
</feature>
<dbReference type="OrthoDB" id="537033at2759"/>
<feature type="transmembrane region" description="Helical" evidence="7">
    <location>
        <begin position="102"/>
        <end position="123"/>
    </location>
</feature>
<evidence type="ECO:0000256" key="3">
    <source>
        <dbReference type="ARBA" id="ARBA00006483"/>
    </source>
</evidence>
<dbReference type="eggNOG" id="ENOG502QSIX">
    <property type="taxonomic scope" value="Eukaryota"/>
</dbReference>
<evidence type="ECO:0000256" key="5">
    <source>
        <dbReference type="ARBA" id="ARBA00022989"/>
    </source>
</evidence>
<dbReference type="EMBL" id="GL378323">
    <property type="protein sequence ID" value="EFJ52938.1"/>
    <property type="molecule type" value="Genomic_DNA"/>
</dbReference>
<dbReference type="AlphaFoldDB" id="D8TIS6"/>
<reference evidence="10 11" key="1">
    <citation type="journal article" date="2010" name="Science">
        <title>Genomic analysis of organismal complexity in the multicellular green alga Volvox carteri.</title>
        <authorList>
            <person name="Prochnik S.E."/>
            <person name="Umen J."/>
            <person name="Nedelcu A.M."/>
            <person name="Hallmann A."/>
            <person name="Miller S.M."/>
            <person name="Nishii I."/>
            <person name="Ferris P."/>
            <person name="Kuo A."/>
            <person name="Mitros T."/>
            <person name="Fritz-Laylin L.K."/>
            <person name="Hellsten U."/>
            <person name="Chapman J."/>
            <person name="Simakov O."/>
            <person name="Rensing S.A."/>
            <person name="Terry A."/>
            <person name="Pangilinan J."/>
            <person name="Kapitonov V."/>
            <person name="Jurka J."/>
            <person name="Salamov A."/>
            <person name="Shapiro H."/>
            <person name="Schmutz J."/>
            <person name="Grimwood J."/>
            <person name="Lindquist E."/>
            <person name="Lucas S."/>
            <person name="Grigoriev I.V."/>
            <person name="Schmitt R."/>
            <person name="Kirk D."/>
            <person name="Rokhsar D.S."/>
        </authorList>
    </citation>
    <scope>NUCLEOTIDE SEQUENCE [LARGE SCALE GENOMIC DNA]</scope>
    <source>
        <strain evidence="11">f. Nagariensis / Eve</strain>
    </source>
</reference>
<keyword evidence="4 7" id="KW-0812">Transmembrane</keyword>
<dbReference type="Pfam" id="PF03208">
    <property type="entry name" value="PRA1"/>
    <property type="match status" value="1"/>
</dbReference>
<feature type="non-terminal residue" evidence="10">
    <location>
        <position position="1"/>
    </location>
</feature>
<protein>
    <recommendedName>
        <fullName evidence="7">PRA1 family protein</fullName>
    </recommendedName>
</protein>
<keyword evidence="9" id="KW-0732">Signal</keyword>
<evidence type="ECO:0000256" key="9">
    <source>
        <dbReference type="SAM" id="SignalP"/>
    </source>
</evidence>
<evidence type="ECO:0000256" key="8">
    <source>
        <dbReference type="SAM" id="MobiDB-lite"/>
    </source>
</evidence>